<accession>A0ABV2XPA7</accession>
<gene>
    <name evidence="2" type="ORF">ABZ568_04920</name>
</gene>
<keyword evidence="1" id="KW-0472">Membrane</keyword>
<dbReference type="EMBL" id="JBEYBN010000004">
    <property type="protein sequence ID" value="MEU2265780.1"/>
    <property type="molecule type" value="Genomic_DNA"/>
</dbReference>
<sequence>MSTQRMFIAPVVSTTVVGAIAGLGGVRRFGRPPARVPLPEDDPSVAKVEISR</sequence>
<protein>
    <submittedName>
        <fullName evidence="2">Uncharacterized protein</fullName>
    </submittedName>
</protein>
<proteinExistence type="predicted"/>
<evidence type="ECO:0000313" key="3">
    <source>
        <dbReference type="Proteomes" id="UP001550603"/>
    </source>
</evidence>
<reference evidence="2 3" key="1">
    <citation type="submission" date="2024-06" db="EMBL/GenBank/DDBJ databases">
        <title>The Natural Products Discovery Center: Release of the First 8490 Sequenced Strains for Exploring Actinobacteria Biosynthetic Diversity.</title>
        <authorList>
            <person name="Kalkreuter E."/>
            <person name="Kautsar S.A."/>
            <person name="Yang D."/>
            <person name="Bader C.D."/>
            <person name="Teijaro C.N."/>
            <person name="Fluegel L."/>
            <person name="Davis C.M."/>
            <person name="Simpson J.R."/>
            <person name="Lauterbach L."/>
            <person name="Steele A.D."/>
            <person name="Gui C."/>
            <person name="Meng S."/>
            <person name="Li G."/>
            <person name="Viehrig K."/>
            <person name="Ye F."/>
            <person name="Su P."/>
            <person name="Kiefer A.F."/>
            <person name="Nichols A."/>
            <person name="Cepeda A.J."/>
            <person name="Yan W."/>
            <person name="Fan B."/>
            <person name="Jiang Y."/>
            <person name="Adhikari A."/>
            <person name="Zheng C.-J."/>
            <person name="Schuster L."/>
            <person name="Cowan T.M."/>
            <person name="Smanski M.J."/>
            <person name="Chevrette M.G."/>
            <person name="De Carvalho L.P.S."/>
            <person name="Shen B."/>
        </authorList>
    </citation>
    <scope>NUCLEOTIDE SEQUENCE [LARGE SCALE GENOMIC DNA]</scope>
    <source>
        <strain evidence="2 3">NPDC019583</strain>
    </source>
</reference>
<dbReference type="Proteomes" id="UP001550603">
    <property type="component" value="Unassembled WGS sequence"/>
</dbReference>
<keyword evidence="3" id="KW-1185">Reference proteome</keyword>
<name>A0ABV2XPA7_9ACTN</name>
<organism evidence="2 3">
    <name type="scientific">Streptomyces olindensis</name>
    <dbReference type="NCBI Taxonomy" id="358823"/>
    <lineage>
        <taxon>Bacteria</taxon>
        <taxon>Bacillati</taxon>
        <taxon>Actinomycetota</taxon>
        <taxon>Actinomycetes</taxon>
        <taxon>Kitasatosporales</taxon>
        <taxon>Streptomycetaceae</taxon>
        <taxon>Streptomyces</taxon>
    </lineage>
</organism>
<comment type="caution">
    <text evidence="2">The sequence shown here is derived from an EMBL/GenBank/DDBJ whole genome shotgun (WGS) entry which is preliminary data.</text>
</comment>
<feature type="transmembrane region" description="Helical" evidence="1">
    <location>
        <begin position="6"/>
        <end position="26"/>
    </location>
</feature>
<keyword evidence="1" id="KW-0812">Transmembrane</keyword>
<evidence type="ECO:0000256" key="1">
    <source>
        <dbReference type="SAM" id="Phobius"/>
    </source>
</evidence>
<dbReference type="RefSeq" id="WP_359785544.1">
    <property type="nucleotide sequence ID" value="NZ_JBEYBN010000004.1"/>
</dbReference>
<keyword evidence="1" id="KW-1133">Transmembrane helix</keyword>
<evidence type="ECO:0000313" key="2">
    <source>
        <dbReference type="EMBL" id="MEU2265780.1"/>
    </source>
</evidence>